<keyword evidence="2" id="KW-1185">Reference proteome</keyword>
<sequence>MYGYSLLNLMKKFQEVKEQEARLLIPKFRIPLKPGQDVPEDLRSAWNETALKDLSGISPHCEFLDHLFHYGSLSFTTAGLGFATVEEEDPSVENAPPSNPFERKPRPELFNARFDTPFVFVVVDCATAAPLSIGSYAGPKLLPYSYLNRPKAKRSFCEQKTELVRRAACVLM</sequence>
<evidence type="ECO:0008006" key="3">
    <source>
        <dbReference type="Google" id="ProtNLM"/>
    </source>
</evidence>
<protein>
    <recommendedName>
        <fullName evidence="3">Serpin domain-containing protein</fullName>
    </recommendedName>
</protein>
<accession>A0A4U5M970</accession>
<dbReference type="Gene3D" id="2.30.39.10">
    <property type="entry name" value="Alpha-1-antitrypsin, domain 1"/>
    <property type="match status" value="1"/>
</dbReference>
<dbReference type="InterPro" id="IPR036186">
    <property type="entry name" value="Serpin_sf"/>
</dbReference>
<comment type="caution">
    <text evidence="1">The sequence shown here is derived from an EMBL/GenBank/DDBJ whole genome shotgun (WGS) entry which is preliminary data.</text>
</comment>
<dbReference type="AlphaFoldDB" id="A0A4U5M970"/>
<dbReference type="SUPFAM" id="SSF56574">
    <property type="entry name" value="Serpins"/>
    <property type="match status" value="1"/>
</dbReference>
<evidence type="ECO:0000313" key="1">
    <source>
        <dbReference type="EMBL" id="TKR65500.1"/>
    </source>
</evidence>
<reference evidence="1 2" key="1">
    <citation type="journal article" date="2015" name="Genome Biol.">
        <title>Comparative genomics of Steinernema reveals deeply conserved gene regulatory networks.</title>
        <authorList>
            <person name="Dillman A.R."/>
            <person name="Macchietto M."/>
            <person name="Porter C.F."/>
            <person name="Rogers A."/>
            <person name="Williams B."/>
            <person name="Antoshechkin I."/>
            <person name="Lee M.M."/>
            <person name="Goodwin Z."/>
            <person name="Lu X."/>
            <person name="Lewis E.E."/>
            <person name="Goodrich-Blair H."/>
            <person name="Stock S.P."/>
            <person name="Adams B.J."/>
            <person name="Sternberg P.W."/>
            <person name="Mortazavi A."/>
        </authorList>
    </citation>
    <scope>NUCLEOTIDE SEQUENCE [LARGE SCALE GENOMIC DNA]</scope>
    <source>
        <strain evidence="1 2">ALL</strain>
    </source>
</reference>
<dbReference type="Proteomes" id="UP000298663">
    <property type="component" value="Unassembled WGS sequence"/>
</dbReference>
<dbReference type="EMBL" id="AZBU02000009">
    <property type="protein sequence ID" value="TKR65500.1"/>
    <property type="molecule type" value="Genomic_DNA"/>
</dbReference>
<name>A0A4U5M970_STECR</name>
<dbReference type="InterPro" id="IPR042185">
    <property type="entry name" value="Serpin_sf_2"/>
</dbReference>
<proteinExistence type="predicted"/>
<reference evidence="1 2" key="2">
    <citation type="journal article" date="2019" name="G3 (Bethesda)">
        <title>Hybrid Assembly of the Genome of the Entomopathogenic Nematode Steinernema carpocapsae Identifies the X-Chromosome.</title>
        <authorList>
            <person name="Serra L."/>
            <person name="Macchietto M."/>
            <person name="Macias-Munoz A."/>
            <person name="McGill C.J."/>
            <person name="Rodriguez I.M."/>
            <person name="Rodriguez B."/>
            <person name="Murad R."/>
            <person name="Mortazavi A."/>
        </authorList>
    </citation>
    <scope>NUCLEOTIDE SEQUENCE [LARGE SCALE GENOMIC DNA]</scope>
    <source>
        <strain evidence="1 2">ALL</strain>
    </source>
</reference>
<evidence type="ECO:0000313" key="2">
    <source>
        <dbReference type="Proteomes" id="UP000298663"/>
    </source>
</evidence>
<gene>
    <name evidence="1" type="ORF">L596_025896</name>
</gene>
<organism evidence="1 2">
    <name type="scientific">Steinernema carpocapsae</name>
    <name type="common">Entomopathogenic nematode</name>
    <dbReference type="NCBI Taxonomy" id="34508"/>
    <lineage>
        <taxon>Eukaryota</taxon>
        <taxon>Metazoa</taxon>
        <taxon>Ecdysozoa</taxon>
        <taxon>Nematoda</taxon>
        <taxon>Chromadorea</taxon>
        <taxon>Rhabditida</taxon>
        <taxon>Tylenchina</taxon>
        <taxon>Panagrolaimomorpha</taxon>
        <taxon>Strongyloidoidea</taxon>
        <taxon>Steinernematidae</taxon>
        <taxon>Steinernema</taxon>
    </lineage>
</organism>